<organism evidence="1 2">
    <name type="scientific">Cryobacterium flavum</name>
    <dbReference type="NCBI Taxonomy" id="1424659"/>
    <lineage>
        <taxon>Bacteria</taxon>
        <taxon>Bacillati</taxon>
        <taxon>Actinomycetota</taxon>
        <taxon>Actinomycetes</taxon>
        <taxon>Micrococcales</taxon>
        <taxon>Microbacteriaceae</taxon>
        <taxon>Cryobacterium</taxon>
    </lineage>
</organism>
<evidence type="ECO:0000313" key="1">
    <source>
        <dbReference type="EMBL" id="SDO57161.1"/>
    </source>
</evidence>
<dbReference type="AlphaFoldDB" id="A0A5E9G3N3"/>
<name>A0A5E9G3N3_9MICO</name>
<sequence>MFDLQAVGELISDQDLSSYITAYLLISVWLSADMRSCP</sequence>
<dbReference type="EMBL" id="FNIB01000024">
    <property type="protein sequence ID" value="SDO57161.1"/>
    <property type="molecule type" value="Genomic_DNA"/>
</dbReference>
<accession>A0A5E9G3N3</accession>
<reference evidence="1 2" key="1">
    <citation type="submission" date="2016-10" db="EMBL/GenBank/DDBJ databases">
        <authorList>
            <person name="Varghese N."/>
            <person name="Submissions S."/>
        </authorList>
    </citation>
    <scope>NUCLEOTIDE SEQUENCE [LARGE SCALE GENOMIC DNA]</scope>
    <source>
        <strain evidence="1 2">CGMCC 1.11215</strain>
    </source>
</reference>
<proteinExistence type="predicted"/>
<dbReference type="Proteomes" id="UP000199639">
    <property type="component" value="Unassembled WGS sequence"/>
</dbReference>
<gene>
    <name evidence="1" type="ORF">SAMN05216368_12418</name>
</gene>
<evidence type="ECO:0000313" key="2">
    <source>
        <dbReference type="Proteomes" id="UP000199639"/>
    </source>
</evidence>
<protein>
    <submittedName>
        <fullName evidence="1">Uncharacterized protein</fullName>
    </submittedName>
</protein>